<comment type="caution">
    <text evidence="1">The sequence shown here is derived from an EMBL/GenBank/DDBJ whole genome shotgun (WGS) entry which is preliminary data.</text>
</comment>
<protein>
    <submittedName>
        <fullName evidence="1">Uncharacterized protein</fullName>
    </submittedName>
</protein>
<evidence type="ECO:0000313" key="2">
    <source>
        <dbReference type="Proteomes" id="UP001458946"/>
    </source>
</evidence>
<keyword evidence="2" id="KW-1185">Reference proteome</keyword>
<gene>
    <name evidence="1" type="ORF">Dxin01_01325</name>
</gene>
<dbReference type="Proteomes" id="UP001458946">
    <property type="component" value="Unassembled WGS sequence"/>
</dbReference>
<evidence type="ECO:0000313" key="1">
    <source>
        <dbReference type="EMBL" id="GAA5501589.1"/>
    </source>
</evidence>
<organism evidence="1 2">
    <name type="scientific">Deinococcus xinjiangensis</name>
    <dbReference type="NCBI Taxonomy" id="457454"/>
    <lineage>
        <taxon>Bacteria</taxon>
        <taxon>Thermotogati</taxon>
        <taxon>Deinococcota</taxon>
        <taxon>Deinococci</taxon>
        <taxon>Deinococcales</taxon>
        <taxon>Deinococcaceae</taxon>
        <taxon>Deinococcus</taxon>
    </lineage>
</organism>
<accession>A0ABP9V8K0</accession>
<dbReference type="EMBL" id="BAABRN010000011">
    <property type="protein sequence ID" value="GAA5501589.1"/>
    <property type="molecule type" value="Genomic_DNA"/>
</dbReference>
<sequence length="157" mass="17645">MNPQQLRLLILSLPKHQPITAEAIKDKIGGWSDEQAHLEGWLSDYDGSGFYNRAGHGHDVKHFYQRFQDGYGLLWLAEALGVNRSIVERGAAAIREKHDQRPGTIAAAFRKVCPWSLIEERLKVHAHDAERVKKAPLKQIEGQNTGQAANKFLDGLD</sequence>
<reference evidence="1 2" key="1">
    <citation type="submission" date="2024-02" db="EMBL/GenBank/DDBJ databases">
        <title>Deinococcus xinjiangensis NBRC 107630.</title>
        <authorList>
            <person name="Ichikawa N."/>
            <person name="Katano-Makiyama Y."/>
            <person name="Hidaka K."/>
        </authorList>
    </citation>
    <scope>NUCLEOTIDE SEQUENCE [LARGE SCALE GENOMIC DNA]</scope>
    <source>
        <strain evidence="1 2">NBRC 107630</strain>
    </source>
</reference>
<proteinExistence type="predicted"/>
<name>A0ABP9V8K0_9DEIO</name>
<dbReference type="RefSeq" id="WP_353541557.1">
    <property type="nucleotide sequence ID" value="NZ_BAABRN010000011.1"/>
</dbReference>